<keyword evidence="8" id="KW-1185">Reference proteome</keyword>
<dbReference type="PANTHER" id="PTHR31585:SF5">
    <property type="entry name" value="RNA-BINDING S4 DOMAIN-CONTAINING PROTEIN"/>
    <property type="match status" value="1"/>
</dbReference>
<dbReference type="Proteomes" id="UP000294530">
    <property type="component" value="Unassembled WGS sequence"/>
</dbReference>
<sequence>MKPDRKLPRSQSQKFKIYHCIDGLQRYQERASNFDSIDRQYHDVFHDLETSFEVGVPMAVQLPYGVGWMIGSFVIAELSGVGNEGAIYGLVTMVGNLAAPFAQALTLLIGQPLNLTTAHVQADDESIPTDLTYPVLITNIMTILSWGFLVFLQPQKAETQALLRTGGGAAKSVAASLSRTCSWRLSGRC</sequence>
<dbReference type="InterPro" id="IPR039309">
    <property type="entry name" value="BT1"/>
</dbReference>
<reference evidence="7 8" key="1">
    <citation type="journal article" date="2021" name="Genome Biol.">
        <title>AFLAP: assembly-free linkage analysis pipeline using k-mers from genome sequencing data.</title>
        <authorList>
            <person name="Fletcher K."/>
            <person name="Zhang L."/>
            <person name="Gil J."/>
            <person name="Han R."/>
            <person name="Cavanaugh K."/>
            <person name="Michelmore R."/>
        </authorList>
    </citation>
    <scope>NUCLEOTIDE SEQUENCE [LARGE SCALE GENOMIC DNA]</scope>
    <source>
        <strain evidence="7 8">SF5</strain>
    </source>
</reference>
<comment type="subcellular location">
    <subcellularLocation>
        <location evidence="1">Membrane</location>
        <topology evidence="1">Multi-pass membrane protein</topology>
    </subcellularLocation>
</comment>
<evidence type="ECO:0000256" key="3">
    <source>
        <dbReference type="ARBA" id="ARBA00022692"/>
    </source>
</evidence>
<accession>A0A976ILX0</accession>
<dbReference type="GeneID" id="94348845"/>
<dbReference type="RefSeq" id="XP_067823752.1">
    <property type="nucleotide sequence ID" value="XM_067963174.1"/>
</dbReference>
<name>A0A976ILX0_BRELC</name>
<evidence type="ECO:0000256" key="2">
    <source>
        <dbReference type="ARBA" id="ARBA00022448"/>
    </source>
</evidence>
<gene>
    <name evidence="7" type="ORF">CCR75_005091</name>
</gene>
<proteinExistence type="predicted"/>
<organism evidence="7 8">
    <name type="scientific">Bremia lactucae</name>
    <name type="common">Lettuce downy mildew</name>
    <dbReference type="NCBI Taxonomy" id="4779"/>
    <lineage>
        <taxon>Eukaryota</taxon>
        <taxon>Sar</taxon>
        <taxon>Stramenopiles</taxon>
        <taxon>Oomycota</taxon>
        <taxon>Peronosporomycetes</taxon>
        <taxon>Peronosporales</taxon>
        <taxon>Peronosporaceae</taxon>
        <taxon>Bremia</taxon>
    </lineage>
</organism>
<dbReference type="AlphaFoldDB" id="A0A976ILX0"/>
<evidence type="ECO:0000256" key="4">
    <source>
        <dbReference type="ARBA" id="ARBA00022989"/>
    </source>
</evidence>
<comment type="caution">
    <text evidence="7">The sequence shown here is derived from an EMBL/GenBank/DDBJ whole genome shotgun (WGS) entry which is preliminary data.</text>
</comment>
<dbReference type="PANTHER" id="PTHR31585">
    <property type="entry name" value="FOLATE-BIOPTERIN TRANSPORTER 1, CHLOROPLASTIC"/>
    <property type="match status" value="1"/>
</dbReference>
<dbReference type="KEGG" id="blac:94348845"/>
<keyword evidence="2" id="KW-0813">Transport</keyword>
<feature type="transmembrane region" description="Helical" evidence="6">
    <location>
        <begin position="87"/>
        <end position="111"/>
    </location>
</feature>
<keyword evidence="5 6" id="KW-0472">Membrane</keyword>
<evidence type="ECO:0000256" key="1">
    <source>
        <dbReference type="ARBA" id="ARBA00004141"/>
    </source>
</evidence>
<evidence type="ECO:0000313" key="8">
    <source>
        <dbReference type="Proteomes" id="UP000294530"/>
    </source>
</evidence>
<feature type="transmembrane region" description="Helical" evidence="6">
    <location>
        <begin position="131"/>
        <end position="152"/>
    </location>
</feature>
<keyword evidence="4 6" id="KW-1133">Transmembrane helix</keyword>
<keyword evidence="3 6" id="KW-0812">Transmembrane</keyword>
<evidence type="ECO:0000256" key="5">
    <source>
        <dbReference type="ARBA" id="ARBA00023136"/>
    </source>
</evidence>
<dbReference type="EMBL" id="SHOA02000023">
    <property type="protein sequence ID" value="TDH74254.1"/>
    <property type="molecule type" value="Genomic_DNA"/>
</dbReference>
<dbReference type="OrthoDB" id="76714at2759"/>
<evidence type="ECO:0000256" key="6">
    <source>
        <dbReference type="SAM" id="Phobius"/>
    </source>
</evidence>
<evidence type="ECO:0000313" key="7">
    <source>
        <dbReference type="EMBL" id="TDH74254.1"/>
    </source>
</evidence>
<protein>
    <submittedName>
        <fullName evidence="7">Uncharacterized protein</fullName>
    </submittedName>
</protein>
<dbReference type="GO" id="GO:0016020">
    <property type="term" value="C:membrane"/>
    <property type="evidence" value="ECO:0007669"/>
    <property type="project" value="UniProtKB-SubCell"/>
</dbReference>